<organism evidence="2 3">
    <name type="scientific">Nakamurella flavida</name>
    <dbReference type="NCBI Taxonomy" id="363630"/>
    <lineage>
        <taxon>Bacteria</taxon>
        <taxon>Bacillati</taxon>
        <taxon>Actinomycetota</taxon>
        <taxon>Actinomycetes</taxon>
        <taxon>Nakamurellales</taxon>
        <taxon>Nakamurellaceae</taxon>
        <taxon>Nakamurella</taxon>
    </lineage>
</organism>
<dbReference type="SMART" id="SM00855">
    <property type="entry name" value="PGAM"/>
    <property type="match status" value="1"/>
</dbReference>
<evidence type="ECO:0000313" key="3">
    <source>
        <dbReference type="Proteomes" id="UP000663801"/>
    </source>
</evidence>
<name>A0A938YQY0_9ACTN</name>
<dbReference type="InterPro" id="IPR013078">
    <property type="entry name" value="His_Pase_superF_clade-1"/>
</dbReference>
<dbReference type="EMBL" id="JAERWL010000012">
    <property type="protein sequence ID" value="MBM9477799.1"/>
    <property type="molecule type" value="Genomic_DNA"/>
</dbReference>
<evidence type="ECO:0000256" key="1">
    <source>
        <dbReference type="SAM" id="MobiDB-lite"/>
    </source>
</evidence>
<accession>A0A938YQY0</accession>
<feature type="region of interest" description="Disordered" evidence="1">
    <location>
        <begin position="201"/>
        <end position="225"/>
    </location>
</feature>
<dbReference type="InterPro" id="IPR029033">
    <property type="entry name" value="His_PPase_superfam"/>
</dbReference>
<reference evidence="2" key="1">
    <citation type="submission" date="2021-01" db="EMBL/GenBank/DDBJ databases">
        <title>KCTC 19127 draft genome.</title>
        <authorList>
            <person name="An D."/>
        </authorList>
    </citation>
    <scope>NUCLEOTIDE SEQUENCE</scope>
    <source>
        <strain evidence="2">KCTC 19127</strain>
    </source>
</reference>
<proteinExistence type="predicted"/>
<dbReference type="GO" id="GO:0016791">
    <property type="term" value="F:phosphatase activity"/>
    <property type="evidence" value="ECO:0007669"/>
    <property type="project" value="TreeGrafter"/>
</dbReference>
<gene>
    <name evidence="2" type="ORF">JL107_15210</name>
</gene>
<dbReference type="Gene3D" id="3.40.50.1240">
    <property type="entry name" value="Phosphoglycerate mutase-like"/>
    <property type="match status" value="1"/>
</dbReference>
<dbReference type="Pfam" id="PF00300">
    <property type="entry name" value="His_Phos_1"/>
    <property type="match status" value="1"/>
</dbReference>
<dbReference type="AlphaFoldDB" id="A0A938YQY0"/>
<dbReference type="PANTHER" id="PTHR48100">
    <property type="entry name" value="BROAD-SPECIFICITY PHOSPHATASE YOR283W-RELATED"/>
    <property type="match status" value="1"/>
</dbReference>
<dbReference type="InterPro" id="IPR001345">
    <property type="entry name" value="PG/BPGM_mutase_AS"/>
</dbReference>
<protein>
    <submittedName>
        <fullName evidence="2">Histidine phosphatase family protein</fullName>
    </submittedName>
</protein>
<dbReference type="PANTHER" id="PTHR48100:SF58">
    <property type="entry name" value="PE-PGRS FAMILY PROTEIN PE_PGRS11"/>
    <property type="match status" value="1"/>
</dbReference>
<evidence type="ECO:0000313" key="2">
    <source>
        <dbReference type="EMBL" id="MBM9477799.1"/>
    </source>
</evidence>
<dbReference type="SUPFAM" id="SSF53254">
    <property type="entry name" value="Phosphoglycerate mutase-like"/>
    <property type="match status" value="1"/>
</dbReference>
<comment type="caution">
    <text evidence="2">The sequence shown here is derived from an EMBL/GenBank/DDBJ whole genome shotgun (WGS) entry which is preliminary data.</text>
</comment>
<dbReference type="PROSITE" id="PS00175">
    <property type="entry name" value="PG_MUTASE"/>
    <property type="match status" value="1"/>
</dbReference>
<dbReference type="InterPro" id="IPR050275">
    <property type="entry name" value="PGM_Phosphatase"/>
</dbReference>
<keyword evidence="3" id="KW-1185">Reference proteome</keyword>
<dbReference type="Proteomes" id="UP000663801">
    <property type="component" value="Unassembled WGS sequence"/>
</dbReference>
<dbReference type="CDD" id="cd07067">
    <property type="entry name" value="HP_PGM_like"/>
    <property type="match status" value="1"/>
</dbReference>
<dbReference type="GO" id="GO:0005737">
    <property type="term" value="C:cytoplasm"/>
    <property type="evidence" value="ECO:0007669"/>
    <property type="project" value="TreeGrafter"/>
</dbReference>
<sequence>MTRLLLIRHGQTPGNVAGQLDTEVPGPPLTELGVEQAEAVAEVLGRELITSLHASSQLRAQQTAAPLARVHGLPVLVDDDLREVSAGDWVMRSDDEAVQGYLDVLHTWMTGDHERRMPGGPSGTEFLARYDAAVRRVTAGTAPGDTVAVVSHGAAIRVWATVRGLNVDADFGIRNRLPNTGVVALEADPAGGWMIDTWLGQPLGGPAVDDPDGEGPAGEPSTDPF</sequence>
<dbReference type="RefSeq" id="WP_205257907.1">
    <property type="nucleotide sequence ID" value="NZ_BAAAPV010000005.1"/>
</dbReference>